<reference evidence="1 2" key="1">
    <citation type="submission" date="2015-11" db="EMBL/GenBank/DDBJ databases">
        <title>Expanding the genomic diversity of Burkholderia species for the development of highly accurate diagnostics.</title>
        <authorList>
            <person name="Sahl J."/>
            <person name="Keim P."/>
            <person name="Wagner D."/>
        </authorList>
    </citation>
    <scope>NUCLEOTIDE SEQUENCE [LARGE SCALE GENOMIC DNA]</scope>
    <source>
        <strain evidence="1 2">MSMB368WGS</strain>
    </source>
</reference>
<dbReference type="OrthoDB" id="9035971at2"/>
<evidence type="ECO:0000313" key="2">
    <source>
        <dbReference type="Proteomes" id="UP000062912"/>
    </source>
</evidence>
<sequence length="270" mass="30715">MSNDRPAFDAYLKSLSSQEAHIREIEDALDEGARNLFKQAELLREGYISLATLARHMAYEGVGCPKRLLTPDEDIAYYSVFRQCIRQAKIAVRAGTLTLREQYMLLPVDISHLRPWLDTDETVQSIDAMIDKRYVVRIGEARAWLLASGARIPGVLRESVLVKRTGEPRQDAESQPKNAPPSITTTWRQVRWREAIVANWPNIVRECGDNPDARTVMRSLKTLDVTGYILPQGRTDELSWRTQFGECKTVSLKTFKNALSVLRKHGFLKS</sequence>
<dbReference type="EMBL" id="LPJR01000052">
    <property type="protein sequence ID" value="KWF25050.1"/>
    <property type="molecule type" value="Genomic_DNA"/>
</dbReference>
<organism evidence="1 2">
    <name type="scientific">Burkholderia pseudomultivorans</name>
    <dbReference type="NCBI Taxonomy" id="1207504"/>
    <lineage>
        <taxon>Bacteria</taxon>
        <taxon>Pseudomonadati</taxon>
        <taxon>Pseudomonadota</taxon>
        <taxon>Betaproteobacteria</taxon>
        <taxon>Burkholderiales</taxon>
        <taxon>Burkholderiaceae</taxon>
        <taxon>Burkholderia</taxon>
        <taxon>Burkholderia cepacia complex</taxon>
    </lineage>
</organism>
<dbReference type="Proteomes" id="UP000062912">
    <property type="component" value="Unassembled WGS sequence"/>
</dbReference>
<dbReference type="AlphaFoldDB" id="A0A132ECL5"/>
<gene>
    <name evidence="1" type="ORF">WT56_22440</name>
</gene>
<name>A0A132ECL5_9BURK</name>
<protein>
    <submittedName>
        <fullName evidence="1">Uncharacterized protein</fullName>
    </submittedName>
</protein>
<comment type="caution">
    <text evidence="1">The sequence shown here is derived from an EMBL/GenBank/DDBJ whole genome shotgun (WGS) entry which is preliminary data.</text>
</comment>
<accession>A0A132ECL5</accession>
<proteinExistence type="predicted"/>
<dbReference type="RefSeq" id="WP_060244471.1">
    <property type="nucleotide sequence ID" value="NZ_LPJR01000052.1"/>
</dbReference>
<evidence type="ECO:0000313" key="1">
    <source>
        <dbReference type="EMBL" id="KWF25050.1"/>
    </source>
</evidence>